<organism evidence="1 2">
    <name type="scientific">Adhaeribacter arboris</name>
    <dbReference type="NCBI Taxonomy" id="2072846"/>
    <lineage>
        <taxon>Bacteria</taxon>
        <taxon>Pseudomonadati</taxon>
        <taxon>Bacteroidota</taxon>
        <taxon>Cytophagia</taxon>
        <taxon>Cytophagales</taxon>
        <taxon>Hymenobacteraceae</taxon>
        <taxon>Adhaeribacter</taxon>
    </lineage>
</organism>
<dbReference type="AlphaFoldDB" id="A0A2T2YJA4"/>
<dbReference type="EMBL" id="PYFT01000001">
    <property type="protein sequence ID" value="PSR55586.1"/>
    <property type="molecule type" value="Genomic_DNA"/>
</dbReference>
<proteinExistence type="predicted"/>
<dbReference type="Proteomes" id="UP000240357">
    <property type="component" value="Unassembled WGS sequence"/>
</dbReference>
<gene>
    <name evidence="1" type="ORF">AHMF7605_19780</name>
</gene>
<evidence type="ECO:0000313" key="1">
    <source>
        <dbReference type="EMBL" id="PSR55586.1"/>
    </source>
</evidence>
<dbReference type="RefSeq" id="WP_106931766.1">
    <property type="nucleotide sequence ID" value="NZ_PYFT01000001.1"/>
</dbReference>
<protein>
    <submittedName>
        <fullName evidence="1">Uncharacterized protein</fullName>
    </submittedName>
</protein>
<name>A0A2T2YJA4_9BACT</name>
<sequence>MENKHLFIVTTLSNEKVDLTKAKELRSNNLFPFGKHNYAIYRTPENVFVKGTNSGLESHMLDTYEIMEETTALQYKHPYFREE</sequence>
<dbReference type="OrthoDB" id="893882at2"/>
<reference evidence="1 2" key="1">
    <citation type="submission" date="2018-03" db="EMBL/GenBank/DDBJ databases">
        <title>Adhaeribacter sp. HMF7605 Genome sequencing and assembly.</title>
        <authorList>
            <person name="Kang H."/>
            <person name="Kang J."/>
            <person name="Cha I."/>
            <person name="Kim H."/>
            <person name="Joh K."/>
        </authorList>
    </citation>
    <scope>NUCLEOTIDE SEQUENCE [LARGE SCALE GENOMIC DNA]</scope>
    <source>
        <strain evidence="1 2">HMF7605</strain>
    </source>
</reference>
<keyword evidence="2" id="KW-1185">Reference proteome</keyword>
<evidence type="ECO:0000313" key="2">
    <source>
        <dbReference type="Proteomes" id="UP000240357"/>
    </source>
</evidence>
<accession>A0A2T2YJA4</accession>
<comment type="caution">
    <text evidence="1">The sequence shown here is derived from an EMBL/GenBank/DDBJ whole genome shotgun (WGS) entry which is preliminary data.</text>
</comment>